<dbReference type="Pfam" id="PF02566">
    <property type="entry name" value="OsmC"/>
    <property type="match status" value="1"/>
</dbReference>
<dbReference type="InterPro" id="IPR015946">
    <property type="entry name" value="KH_dom-like_a/b"/>
</dbReference>
<gene>
    <name evidence="1" type="ORF">KCG48_11705</name>
</gene>
<dbReference type="PANTHER" id="PTHR34352">
    <property type="entry name" value="PROTEIN YHFA"/>
    <property type="match status" value="1"/>
</dbReference>
<organism evidence="1 2">
    <name type="scientific">Proteiniclasticum sediminis</name>
    <dbReference type="NCBI Taxonomy" id="2804028"/>
    <lineage>
        <taxon>Bacteria</taxon>
        <taxon>Bacillati</taxon>
        <taxon>Bacillota</taxon>
        <taxon>Clostridia</taxon>
        <taxon>Eubacteriales</taxon>
        <taxon>Clostridiaceae</taxon>
        <taxon>Proteiniclasticum</taxon>
    </lineage>
</organism>
<dbReference type="RefSeq" id="WP_211802399.1">
    <property type="nucleotide sequence ID" value="NZ_JAGSCS010000018.1"/>
</dbReference>
<name>A0A941CT98_9CLOT</name>
<comment type="caution">
    <text evidence="1">The sequence shown here is derived from an EMBL/GenBank/DDBJ whole genome shotgun (WGS) entry which is preliminary data.</text>
</comment>
<dbReference type="Proteomes" id="UP000675379">
    <property type="component" value="Unassembled WGS sequence"/>
</dbReference>
<dbReference type="InterPro" id="IPR036102">
    <property type="entry name" value="OsmC/Ohrsf"/>
</dbReference>
<evidence type="ECO:0000313" key="2">
    <source>
        <dbReference type="Proteomes" id="UP000675379"/>
    </source>
</evidence>
<dbReference type="Gene3D" id="3.30.300.20">
    <property type="match status" value="1"/>
</dbReference>
<proteinExistence type="predicted"/>
<protein>
    <submittedName>
        <fullName evidence="1">OsmC family protein</fullName>
    </submittedName>
</protein>
<evidence type="ECO:0000313" key="1">
    <source>
        <dbReference type="EMBL" id="MBR0576981.1"/>
    </source>
</evidence>
<sequence>MKWVNIDFENEFRGVMHAKRGDVVIGVEEGTIEPYDMVFGALGSCLYSTFLDIAVKKRITYDKVRMKVSGEKRTEIPTTLKTVKVEVVVVNPTKEKGLDQAMQLATEYCSVYQTLAKVADMEYTLSFAYENGEEK</sequence>
<accession>A0A941CT98</accession>
<dbReference type="AlphaFoldDB" id="A0A941CT98"/>
<dbReference type="PANTHER" id="PTHR34352:SF1">
    <property type="entry name" value="PROTEIN YHFA"/>
    <property type="match status" value="1"/>
</dbReference>
<reference evidence="1" key="1">
    <citation type="submission" date="2021-04" db="EMBL/GenBank/DDBJ databases">
        <title>Proteiniclasticum sedimins sp. nov., an obligate anaerobic bacterium isolated from anaerobic sludge.</title>
        <authorList>
            <person name="Liu J."/>
        </authorList>
    </citation>
    <scope>NUCLEOTIDE SEQUENCE</scope>
    <source>
        <strain evidence="1">BAD-10</strain>
    </source>
</reference>
<dbReference type="InterPro" id="IPR003718">
    <property type="entry name" value="OsmC/Ohr_fam"/>
</dbReference>
<dbReference type="EMBL" id="JAGSCS010000018">
    <property type="protein sequence ID" value="MBR0576981.1"/>
    <property type="molecule type" value="Genomic_DNA"/>
</dbReference>
<dbReference type="SUPFAM" id="SSF82784">
    <property type="entry name" value="OsmC-like"/>
    <property type="match status" value="1"/>
</dbReference>
<keyword evidence="2" id="KW-1185">Reference proteome</keyword>